<gene>
    <name evidence="2" type="ORF">GCM10022226_11050</name>
</gene>
<reference evidence="3" key="1">
    <citation type="journal article" date="2019" name="Int. J. Syst. Evol. Microbiol.">
        <title>The Global Catalogue of Microorganisms (GCM) 10K type strain sequencing project: providing services to taxonomists for standard genome sequencing and annotation.</title>
        <authorList>
            <consortium name="The Broad Institute Genomics Platform"/>
            <consortium name="The Broad Institute Genome Sequencing Center for Infectious Disease"/>
            <person name="Wu L."/>
            <person name="Ma J."/>
        </authorList>
    </citation>
    <scope>NUCLEOTIDE SEQUENCE [LARGE SCALE GENOMIC DNA]</scope>
    <source>
        <strain evidence="3">JCM 16908</strain>
    </source>
</reference>
<protein>
    <recommendedName>
        <fullName evidence="1">VOC domain-containing protein</fullName>
    </recommendedName>
</protein>
<comment type="caution">
    <text evidence="2">The sequence shown here is derived from an EMBL/GenBank/DDBJ whole genome shotgun (WGS) entry which is preliminary data.</text>
</comment>
<accession>A0ABP7HG03</accession>
<name>A0ABP7HG03_9ACTN</name>
<sequence length="117" mass="12734">MINGAHVIVYSRDAEADRTFIRDVLGFAHVDAGDGWLIFKLPPAEVAVHPTDGQTQHELYLMCDDIETTLVTLSAKGVEVSPVTNAGWGSLASIKLPSGSHLSLYQPRHPVAYNLDH</sequence>
<dbReference type="InterPro" id="IPR029068">
    <property type="entry name" value="Glyas_Bleomycin-R_OHBP_Dase"/>
</dbReference>
<dbReference type="Gene3D" id="3.10.180.10">
    <property type="entry name" value="2,3-Dihydroxybiphenyl 1,2-Dioxygenase, domain 1"/>
    <property type="match status" value="1"/>
</dbReference>
<dbReference type="Proteomes" id="UP001500888">
    <property type="component" value="Unassembled WGS sequence"/>
</dbReference>
<keyword evidence="3" id="KW-1185">Reference proteome</keyword>
<dbReference type="RefSeq" id="WP_344934929.1">
    <property type="nucleotide sequence ID" value="NZ_BAAAZR010000001.1"/>
</dbReference>
<dbReference type="EMBL" id="BAAAZR010000001">
    <property type="protein sequence ID" value="GAA3793517.1"/>
    <property type="molecule type" value="Genomic_DNA"/>
</dbReference>
<evidence type="ECO:0000313" key="2">
    <source>
        <dbReference type="EMBL" id="GAA3793517.1"/>
    </source>
</evidence>
<evidence type="ECO:0000313" key="3">
    <source>
        <dbReference type="Proteomes" id="UP001500888"/>
    </source>
</evidence>
<dbReference type="SUPFAM" id="SSF54593">
    <property type="entry name" value="Glyoxalase/Bleomycin resistance protein/Dihydroxybiphenyl dioxygenase"/>
    <property type="match status" value="1"/>
</dbReference>
<evidence type="ECO:0000259" key="1">
    <source>
        <dbReference type="PROSITE" id="PS51819"/>
    </source>
</evidence>
<proteinExistence type="predicted"/>
<feature type="domain" description="VOC" evidence="1">
    <location>
        <begin position="3"/>
        <end position="107"/>
    </location>
</feature>
<organism evidence="2 3">
    <name type="scientific">Sphaerisporangium flaviroseum</name>
    <dbReference type="NCBI Taxonomy" id="509199"/>
    <lineage>
        <taxon>Bacteria</taxon>
        <taxon>Bacillati</taxon>
        <taxon>Actinomycetota</taxon>
        <taxon>Actinomycetes</taxon>
        <taxon>Streptosporangiales</taxon>
        <taxon>Streptosporangiaceae</taxon>
        <taxon>Sphaerisporangium</taxon>
    </lineage>
</organism>
<dbReference type="InterPro" id="IPR037523">
    <property type="entry name" value="VOC_core"/>
</dbReference>
<dbReference type="PROSITE" id="PS51819">
    <property type="entry name" value="VOC"/>
    <property type="match status" value="1"/>
</dbReference>